<dbReference type="EMBL" id="CU633853">
    <property type="status" value="NOT_ANNOTATED_CDS"/>
    <property type="molecule type" value="Genomic_DNA"/>
</dbReference>
<dbReference type="InterPro" id="IPR050958">
    <property type="entry name" value="Cell_Adh-Cytoskel_Orgn"/>
</dbReference>
<accession>A0A8M1PAD1</accession>
<evidence type="ECO:0000256" key="1">
    <source>
        <dbReference type="SAM" id="Phobius"/>
    </source>
</evidence>
<dbReference type="Ensembl" id="ENSDART00000160265.2">
    <property type="protein sequence ID" value="ENSDARP00000139846.1"/>
    <property type="gene ID" value="ENSDARG00000098764.2"/>
</dbReference>
<reference evidence="7" key="4">
    <citation type="journal article" date="2005" name="Dev. Dyn.">
        <title>Tenascin-C is involved in motor axon outgrowth in the trunk of developing zebrafish.</title>
        <authorList>
            <person name="Schweitzer J."/>
            <person name="Becker T."/>
            <person name="Lefebvre J."/>
            <person name="Granato M."/>
            <person name="Schachner M."/>
            <person name="Becker C.G."/>
        </authorList>
    </citation>
    <scope>NUCLEOTIDE SEQUENCE</scope>
    <source>
        <strain evidence="7">Tuebingen</strain>
    </source>
</reference>
<dbReference type="ExpressionAtlas" id="Q8JFU3">
    <property type="expression patterns" value="baseline and differential"/>
</dbReference>
<evidence type="ECO:0000313" key="7">
    <source>
        <dbReference type="RefSeq" id="NP_956202.2"/>
    </source>
</evidence>
<dbReference type="CTD" id="4593"/>
<reference evidence="7" key="1">
    <citation type="journal article" date="1996" name="Development">
        <title>Genes controlling and mediating locomotion behavior of the zebrafish embryo and larva.</title>
        <authorList>
            <person name="Granato M."/>
            <person name="van Eeden F.J."/>
            <person name="Schach U."/>
            <person name="Trowe T."/>
            <person name="Brand M."/>
            <person name="Furutani-Seiki M."/>
            <person name="Haffter P."/>
            <person name="Hammerschmidt M."/>
            <person name="Heisenberg C.P."/>
            <person name="Jiang Y.J."/>
            <person name="Kane D.A."/>
            <person name="Kelsh R.N."/>
            <person name="Mullins M.C."/>
            <person name="Odenthal J."/>
            <person name="Nusslein-Volhard C."/>
        </authorList>
    </citation>
    <scope>NUCLEOTIDE SEQUENCE</scope>
    <source>
        <strain evidence="7">Tuebingen</strain>
    </source>
</reference>
<dbReference type="Pfam" id="PF07679">
    <property type="entry name" value="I-set"/>
    <property type="match status" value="1"/>
</dbReference>
<organism evidence="4">
    <name type="scientific">Danio rerio</name>
    <name type="common">Zebrafish</name>
    <name type="synonym">Brachydanio rerio</name>
    <dbReference type="NCBI Taxonomy" id="7955"/>
    <lineage>
        <taxon>Eukaryota</taxon>
        <taxon>Metazoa</taxon>
        <taxon>Chordata</taxon>
        <taxon>Craniata</taxon>
        <taxon>Vertebrata</taxon>
        <taxon>Euteleostomi</taxon>
        <taxon>Actinopterygii</taxon>
        <taxon>Neopterygii</taxon>
        <taxon>Teleostei</taxon>
        <taxon>Ostariophysi</taxon>
        <taxon>Cypriniformes</taxon>
        <taxon>Danionidae</taxon>
        <taxon>Danioninae</taxon>
        <taxon>Danio</taxon>
    </lineage>
</organism>
<dbReference type="HOGENOM" id="CLU_789771_0_0_1"/>
<dbReference type="GO" id="GO:0030517">
    <property type="term" value="P:negative regulation of axon extension"/>
    <property type="evidence" value="ECO:0000315"/>
    <property type="project" value="ZFIN"/>
</dbReference>
<feature type="chain" id="PRO_5035035723" evidence="2 7">
    <location>
        <begin position="22"/>
        <end position="351"/>
    </location>
</feature>
<dbReference type="Pfam" id="PF13927">
    <property type="entry name" value="Ig_3"/>
    <property type="match status" value="2"/>
</dbReference>
<feature type="domain" description="Ig-like" evidence="3">
    <location>
        <begin position="118"/>
        <end position="202"/>
    </location>
</feature>
<reference evidence="7" key="12">
    <citation type="journal article" date="2021" name="Theranostics">
        <title>Lipin 1 deficiency causes adult-onset myasthenia with motor neuron dysfunction in humans and neuromuscular junction defects in zebrafish.</title>
        <authorList>
            <person name="Lu S."/>
            <person name="Lyu Z."/>
            <person name="Wang Z."/>
            <person name="Kou Y."/>
            <person name="Liu C."/>
            <person name="Li S."/>
            <person name="Hu M."/>
            <person name="Zhu H."/>
            <person name="Wang W."/>
            <person name="Zhang C."/>
            <person name="Kuan Y.S."/>
            <person name="Liu Y.W."/>
            <person name="Chen J."/>
            <person name="Tian J."/>
        </authorList>
    </citation>
    <scope>NUCLEOTIDE SEQUENCE</scope>
    <source>
        <strain evidence="7">Tuebingen</strain>
    </source>
</reference>
<dbReference type="InterPro" id="IPR036179">
    <property type="entry name" value="Ig-like_dom_sf"/>
</dbReference>
<dbReference type="InterPro" id="IPR013783">
    <property type="entry name" value="Ig-like_fold"/>
</dbReference>
<reference evidence="7" key="11">
    <citation type="journal article" date="2021" name="Development">
        <title>Agrin/Lrp4 signal constrains MuSK-dependent neuromuscular synapse development in appendicular muscle.</title>
        <authorList>
            <person name="Walker L.J."/>
            <person name="Roque R.A."/>
            <person name="Navarro M.F."/>
            <person name="Granato M."/>
        </authorList>
    </citation>
    <scope>NUCLEOTIDE SEQUENCE</scope>
    <source>
        <strain evidence="7">Tuebingen</strain>
    </source>
</reference>
<feature type="domain" description="Ig-like" evidence="3">
    <location>
        <begin position="208"/>
        <end position="246"/>
    </location>
</feature>
<sequence>MKVPKNTPLVVFLAFFSLTEGLQRAPRITTLLETVDSSLDHNATFICEVDSYPQADIIWTRNNYPIRYYDSRYVIQENGQMLIIPNVKDSDSGEYCCIANNGVGEAKSCGALQLKMKPQIKRHPTNMTLILESKAVLPCLSLGYPKPEISWIKEDDLIKANNRIAILESGSLKITNIKKEDAGQYRCVARNSFGIAFSRPVTIEVQAPAKILKVPKEKRVQIGSEVTLECNATGNPIPSITWLENGNTVILYFITYFQSFLILSHSLLFLLLALALQRKLIVLSSHLTGTESRAQDIHVKCQTANLKLPASTITGGLRSVNASLGATINRIQTTIIPQSADRATAIKFKPY</sequence>
<dbReference type="PANTHER" id="PTHR45080:SF21">
    <property type="entry name" value="INACTIVE TYROSINE-PROTEIN KINASE 7"/>
    <property type="match status" value="1"/>
</dbReference>
<dbReference type="GeneTree" id="ENSGT00940000168178"/>
<accession>Q8JFU3</accession>
<dbReference type="GeneID" id="334526"/>
<dbReference type="InterPro" id="IPR013098">
    <property type="entry name" value="Ig_I-set"/>
</dbReference>
<evidence type="ECO:0000259" key="3">
    <source>
        <dbReference type="PROSITE" id="PS50835"/>
    </source>
</evidence>
<evidence type="ECO:0000313" key="8">
    <source>
        <dbReference type="ZFIN" id="ZDB-GENE-030131-6458"/>
    </source>
</evidence>
<reference evidence="7" key="10">
    <citation type="journal article" date="2018" name="Hum. Mol. Genet.">
        <title>The beta-adrenergic agonist salbutamol modulates neuromuscular junction formation in zebrafish models of human myasthenic syndromes.</title>
        <authorList>
            <person name="McMacken G."/>
            <person name="Cox D."/>
            <person name="Roos A."/>
            <person name="Muller J."/>
            <person name="Whittaker R."/>
            <person name="Lochmuller H."/>
        </authorList>
    </citation>
    <scope>NUCLEOTIDE SEQUENCE</scope>
    <source>
        <strain evidence="7">Tuebingen</strain>
    </source>
</reference>
<dbReference type="InterPro" id="IPR003599">
    <property type="entry name" value="Ig_sub"/>
</dbReference>
<keyword evidence="1" id="KW-0812">Transmembrane</keyword>
<dbReference type="GO" id="GO:0045211">
    <property type="term" value="C:postsynaptic membrane"/>
    <property type="evidence" value="ECO:0000314"/>
    <property type="project" value="ZFIN"/>
</dbReference>
<dbReference type="Gene3D" id="2.60.40.10">
    <property type="entry name" value="Immunoglobulins"/>
    <property type="match status" value="3"/>
</dbReference>
<dbReference type="EC" id="2.7.10.1" evidence="7"/>
<dbReference type="AlphaFoldDB" id="Q8JFU3"/>
<dbReference type="STRING" id="7955.ENSDARP00000139846"/>
<keyword evidence="2 7" id="KW-0732">Signal</keyword>
<name>Q8JFU3_DANRE</name>
<feature type="signal peptide" evidence="2">
    <location>
        <begin position="1"/>
        <end position="21"/>
    </location>
</feature>
<dbReference type="GO" id="GO:0051124">
    <property type="term" value="P:synaptic assembly at neuromuscular junction"/>
    <property type="evidence" value="ECO:0000315"/>
    <property type="project" value="ZFIN"/>
</dbReference>
<dbReference type="SMART" id="SM00409">
    <property type="entry name" value="IG"/>
    <property type="match status" value="3"/>
</dbReference>
<reference evidence="7" key="9">
    <citation type="journal article" date="2016" name="Genes Dev.">
        <title>Diverging roles for Lrp4 and Wnt signaling in neuromuscular synapse development during evolution.</title>
        <authorList>
            <person name="Remedio L."/>
            <person name="Gribble K.D."/>
            <person name="Lee J.K."/>
            <person name="Kim N."/>
            <person name="Hallock P.T."/>
            <person name="Delestree N."/>
            <person name="Mentis G.Z."/>
            <person name="Froemke R.C."/>
            <person name="Granato M."/>
            <person name="Burden S.J."/>
        </authorList>
    </citation>
    <scope>NUCLEOTIDE SEQUENCE</scope>
    <source>
        <strain evidence="7">Tuebingen</strain>
    </source>
</reference>
<evidence type="ECO:0000313" key="4">
    <source>
        <dbReference type="EMBL" id="CAD43438.2"/>
    </source>
</evidence>
<dbReference type="EMBL" id="CU633856">
    <property type="status" value="NOT_ANNOTATED_CDS"/>
    <property type="molecule type" value="Genomic_DNA"/>
</dbReference>
<dbReference type="ZFIN" id="ZDB-GENE-030131-6458">
    <property type="gene designation" value="musk"/>
</dbReference>
<dbReference type="EMBL" id="CABZ01032933">
    <property type="status" value="NOT_ANNOTATED_CDS"/>
    <property type="molecule type" value="Genomic_DNA"/>
</dbReference>
<dbReference type="PROSITE" id="PS50835">
    <property type="entry name" value="IG_LIKE"/>
    <property type="match status" value="3"/>
</dbReference>
<feature type="domain" description="Ig-like" evidence="3">
    <location>
        <begin position="26"/>
        <end position="113"/>
    </location>
</feature>
<evidence type="ECO:0000256" key="2">
    <source>
        <dbReference type="SAM" id="SignalP"/>
    </source>
</evidence>
<dbReference type="PANTHER" id="PTHR45080">
    <property type="entry name" value="CONTACTIN 5"/>
    <property type="match status" value="1"/>
</dbReference>
<reference evidence="7" key="13">
    <citation type="journal article" date="2023" name="Nat. Commun.">
        <title>Improving adenine and dual base editors through introduction of TadA-8e and Rad51DBD.</title>
        <authorList>
            <person name="Xue N."/>
            <person name="Liu X."/>
            <person name="Zhang D."/>
            <person name="Wu Y."/>
            <person name="Zhong Y."/>
            <person name="Wang J."/>
            <person name="Fan W."/>
            <person name="Jiang H."/>
            <person name="Zhu B."/>
            <person name="Ge X."/>
            <person name="Gonzalez R.V.L."/>
            <person name="Chen L."/>
            <person name="Zhang S."/>
            <person name="She P."/>
            <person name="Zhong Z."/>
            <person name="Sun J."/>
            <person name="Chen X."/>
            <person name="Wang L."/>
            <person name="Gu Z."/>
            <person name="Zhu P."/>
            <person name="Liu M."/>
            <person name="Li D."/>
            <person name="Zhong T.P."/>
            <person name="Zhang X."/>
        </authorList>
    </citation>
    <scope>NUCLEOTIDE SEQUENCE</scope>
    <source>
        <strain evidence="7">Tuebingen</strain>
    </source>
</reference>
<dbReference type="OrthoDB" id="2431000at2759"/>
<dbReference type="Bgee" id="ENSDARG00000098764">
    <property type="expression patterns" value="Expressed in muscle tissue and 15 other cell types or tissues"/>
</dbReference>
<keyword evidence="7" id="KW-0675">Receptor</keyword>
<dbReference type="InterPro" id="IPR007110">
    <property type="entry name" value="Ig-like_dom"/>
</dbReference>
<reference evidence="7" key="14">
    <citation type="submission" date="2025-04" db="UniProtKB">
        <authorList>
            <consortium name="RefSeq"/>
        </authorList>
    </citation>
    <scope>IDENTIFICATION</scope>
    <source>
        <strain evidence="7">Tuebingen</strain>
    </source>
</reference>
<reference evidence="7" key="5">
    <citation type="journal article" date="2007" name="Proc. Natl. Acad. Sci. U.S.A.">
        <title>Differential requirement for MuSK and dystroglycan in generating patterns of neuromuscular innervation.</title>
        <authorList>
            <person name="Lefebvre J.L."/>
            <person name="Jing L."/>
            <person name="Becaficco S."/>
            <person name="Franzini-Armstrong C."/>
            <person name="Granato M."/>
        </authorList>
    </citation>
    <scope>NUCLEOTIDE SEQUENCE</scope>
    <source>
        <strain evidence="7">Tuebingen</strain>
    </source>
</reference>
<dbReference type="GO" id="GO:0004714">
    <property type="term" value="F:transmembrane receptor protein tyrosine kinase activity"/>
    <property type="evidence" value="ECO:0007669"/>
    <property type="project" value="UniProtKB-EC"/>
</dbReference>
<reference evidence="5" key="8">
    <citation type="submission" date="2015-11" db="UniProtKB">
        <authorList>
            <consortium name="Ensembl"/>
        </authorList>
    </citation>
    <scope>IDENTIFICATION</scope>
    <source>
        <strain evidence="5">Tuebingen</strain>
    </source>
</reference>
<gene>
    <name evidence="5 7 8" type="primary">musk</name>
    <name evidence="7" type="synonym">fj98e12</name>
    <name evidence="7" type="synonym">si:busm1-57f23.3</name>
    <name evidence="7" type="synonym">si:dz46m7.2</name>
    <name evidence="7" type="synonym">si:dz57f23.3</name>
    <name evidence="7" type="synonym">unp</name>
    <name evidence="7" type="synonym">wu:fj98e12</name>
    <name evidence="7" type="synonym">zgc:63467</name>
    <name evidence="4" type="ORF">dZ57F23.3-001</name>
</gene>
<dbReference type="RefSeq" id="NP_956202.2">
    <property type="nucleotide sequence ID" value="NM_199908.2"/>
</dbReference>
<dbReference type="EMBL" id="CABZ01038094">
    <property type="status" value="NOT_ANNOTATED_CDS"/>
    <property type="molecule type" value="Genomic_DNA"/>
</dbReference>
<protein>
    <submittedName>
        <fullName evidence="7">Muscle, skeletal receptor tyrosine-protein kinase isoform 3 precursor</fullName>
        <ecNumber evidence="7">2.7.10.1</ecNumber>
    </submittedName>
    <submittedName>
        <fullName evidence="5">Muscle, skeletal, receptor tyrosine kinase</fullName>
    </submittedName>
    <submittedName>
        <fullName evidence="4">Novel protein</fullName>
    </submittedName>
</protein>
<proteinExistence type="predicted"/>
<reference evidence="7" key="2">
    <citation type="journal article" date="2003" name="Prog. Neurobiol.">
        <title>From cells to circuits: development of the zebrafish spinal cord.</title>
        <authorList>
            <person name="Lewis K.E."/>
            <person name="Eisen J.S."/>
        </authorList>
    </citation>
    <scope>NUCLEOTIDE SEQUENCE</scope>
    <source>
        <strain evidence="7">Tuebingen</strain>
    </source>
</reference>
<reference evidence="7" key="3">
    <citation type="journal article" date="2004" name="Nat. Neurosci.">
        <title>Zebrafish unplugged reveals a role for muscle-specific kinase homologs in axonal pathway choice.</title>
        <authorList>
            <person name="Zhang J."/>
            <person name="Lefebvre J.L."/>
            <person name="Zhao S."/>
            <person name="Granato M."/>
        </authorList>
    </citation>
    <scope>NUCLEOTIDE SEQUENCE</scope>
    <source>
        <strain evidence="7">Tuebingen</strain>
    </source>
</reference>
<dbReference type="GO" id="GO:0071340">
    <property type="term" value="P:skeletal muscle acetylcholine-gated channel clustering"/>
    <property type="evidence" value="ECO:0000315"/>
    <property type="project" value="ZFIN"/>
</dbReference>
<dbReference type="SMART" id="SM00408">
    <property type="entry name" value="IGc2"/>
    <property type="match status" value="2"/>
</dbReference>
<evidence type="ECO:0000313" key="5">
    <source>
        <dbReference type="Ensembl" id="ENSDARP00000139846"/>
    </source>
</evidence>
<dbReference type="AGR" id="ZFIN:ZDB-GENE-030131-6458"/>
<dbReference type="FunFam" id="2.60.40.10:FF:000260">
    <property type="entry name" value="Muscle, skeletal receptor tyrosine protein kinase"/>
    <property type="match status" value="1"/>
</dbReference>
<reference evidence="5 6" key="7">
    <citation type="journal article" date="2013" name="Nature">
        <title>The zebrafish reference genome sequence and its relationship to the human genome.</title>
        <authorList>
            <consortium name="Genome Reference Consortium Zebrafish"/>
            <person name="Howe K."/>
            <person name="Clark M.D."/>
            <person name="Torroja C.F."/>
            <person name="Torrance J."/>
            <person name="Berthelot C."/>
            <person name="Muffato M."/>
            <person name="Collins J.E."/>
            <person name="Humphray S."/>
            <person name="McLaren K."/>
            <person name="Matthews L."/>
            <person name="McLaren S."/>
            <person name="Sealy I."/>
            <person name="Caccamo M."/>
            <person name="Churcher C."/>
            <person name="Scott C."/>
            <person name="Barrett J.C."/>
            <person name="Koch R."/>
            <person name="Rauch G.J."/>
            <person name="White S."/>
            <person name="Chow W."/>
            <person name="Kilian B."/>
            <person name="Quintais L.T."/>
            <person name="Guerra-Assuncao J.A."/>
            <person name="Zhou Y."/>
            <person name="Gu Y."/>
            <person name="Yen J."/>
            <person name="Vogel J.H."/>
            <person name="Eyre T."/>
            <person name="Redmond S."/>
            <person name="Banerjee R."/>
            <person name="Chi J."/>
            <person name="Fu B."/>
            <person name="Langley E."/>
            <person name="Maguire S.F."/>
            <person name="Laird G.K."/>
            <person name="Lloyd D."/>
            <person name="Kenyon E."/>
            <person name="Donaldson S."/>
            <person name="Sehra H."/>
            <person name="Almeida-King J."/>
            <person name="Loveland J."/>
            <person name="Trevanion S."/>
            <person name="Jones M."/>
            <person name="Quail M."/>
            <person name="Willey D."/>
            <person name="Hunt A."/>
            <person name="Burton J."/>
            <person name="Sims S."/>
            <person name="McLay K."/>
            <person name="Plumb B."/>
            <person name="Davis J."/>
            <person name="Clee C."/>
            <person name="Oliver K."/>
            <person name="Clark R."/>
            <person name="Riddle C."/>
            <person name="Elliot D."/>
            <person name="Eliott D."/>
            <person name="Threadgold G."/>
            <person name="Harden G."/>
            <person name="Ware D."/>
            <person name="Begum S."/>
            <person name="Mortimore B."/>
            <person name="Mortimer B."/>
            <person name="Kerry G."/>
            <person name="Heath P."/>
            <person name="Phillimore B."/>
            <person name="Tracey A."/>
            <person name="Corby N."/>
            <person name="Dunn M."/>
            <person name="Johnson C."/>
            <person name="Wood J."/>
            <person name="Clark S."/>
            <person name="Pelan S."/>
            <person name="Griffiths G."/>
            <person name="Smith M."/>
            <person name="Glithero R."/>
            <person name="Howden P."/>
            <person name="Barker N."/>
            <person name="Lloyd C."/>
            <person name="Stevens C."/>
            <person name="Harley J."/>
            <person name="Holt K."/>
            <person name="Panagiotidis G."/>
            <person name="Lovell J."/>
            <person name="Beasley H."/>
            <person name="Henderson C."/>
            <person name="Gordon D."/>
            <person name="Auger K."/>
            <person name="Wright D."/>
            <person name="Collins J."/>
            <person name="Raisen C."/>
            <person name="Dyer L."/>
            <person name="Leung K."/>
            <person name="Robertson L."/>
            <person name="Ambridge K."/>
            <person name="Leongamornlert D."/>
            <person name="McGuire S."/>
            <person name="Gilderthorp R."/>
            <person name="Griffiths C."/>
            <person name="Manthravadi D."/>
            <person name="Nichol S."/>
            <person name="Barker G."/>
            <person name="Whitehead S."/>
            <person name="Kay M."/>
            <person name="Brown J."/>
            <person name="Murnane C."/>
            <person name="Gray E."/>
            <person name="Humphries M."/>
            <person name="Sycamore N."/>
            <person name="Barker D."/>
            <person name="Saunders D."/>
            <person name="Wallis J."/>
            <person name="Babbage A."/>
            <person name="Hammond S."/>
            <person name="Mashreghi-Mohammadi M."/>
            <person name="Barr L."/>
            <person name="Martin S."/>
            <person name="Wray P."/>
            <person name="Ellington A."/>
            <person name="Matthews N."/>
            <person name="Ellwood M."/>
            <person name="Woodmansey R."/>
            <person name="Clark G."/>
            <person name="Cooper J."/>
            <person name="Cooper J."/>
            <person name="Tromans A."/>
            <person name="Grafham D."/>
            <person name="Skuce C."/>
            <person name="Pandian R."/>
            <person name="Andrews R."/>
            <person name="Harrison E."/>
            <person name="Kimberley A."/>
            <person name="Garnett J."/>
            <person name="Fosker N."/>
            <person name="Hall R."/>
            <person name="Garner P."/>
            <person name="Kelly D."/>
            <person name="Bird C."/>
            <person name="Palmer S."/>
            <person name="Gehring I."/>
            <person name="Berger A."/>
            <person name="Dooley C.M."/>
            <person name="Ersan-Urun Z."/>
            <person name="Eser C."/>
            <person name="Geiger H."/>
            <person name="Geisler M."/>
            <person name="Karotki L."/>
            <person name="Kirn A."/>
            <person name="Konantz J."/>
            <person name="Konantz M."/>
            <person name="Oberlander M."/>
            <person name="Rudolph-Geiger S."/>
            <person name="Teucke M."/>
            <person name="Lanz C."/>
            <person name="Raddatz G."/>
            <person name="Osoegawa K."/>
            <person name="Zhu B."/>
            <person name="Rapp A."/>
            <person name="Widaa S."/>
            <person name="Langford C."/>
            <person name="Yang F."/>
            <person name="Schuster S.C."/>
            <person name="Carter N.P."/>
            <person name="Harrow J."/>
            <person name="Ning Z."/>
            <person name="Herrero J."/>
            <person name="Searle S.M."/>
            <person name="Enright A."/>
            <person name="Geisler R."/>
            <person name="Plasterk R.H."/>
            <person name="Lee C."/>
            <person name="Westerfield M."/>
            <person name="de Jong P.J."/>
            <person name="Zon L.I."/>
            <person name="Postlethwait J.H."/>
            <person name="Nusslein-Volhard C."/>
            <person name="Hubbard T.J."/>
            <person name="Roest Crollius H."/>
            <person name="Rogers J."/>
            <person name="Stemple D.L."/>
        </authorList>
    </citation>
    <scope>NUCLEOTIDE SEQUENCE [LARGE SCALE GENOMIC DNA]</scope>
    <source>
        <strain evidence="5">Tuebingen</strain>
    </source>
</reference>
<evidence type="ECO:0000313" key="6">
    <source>
        <dbReference type="Proteomes" id="UP000000437"/>
    </source>
</evidence>
<keyword evidence="7" id="KW-0808">Transferase</keyword>
<dbReference type="Proteomes" id="UP000000437">
    <property type="component" value="Chromosome 10"/>
</dbReference>
<dbReference type="EMBL" id="AL603786">
    <property type="protein sequence ID" value="CAD43438.2"/>
    <property type="molecule type" value="Genomic_DNA"/>
</dbReference>
<keyword evidence="7" id="KW-0418">Kinase</keyword>
<dbReference type="InterPro" id="IPR003598">
    <property type="entry name" value="Ig_sub2"/>
</dbReference>
<dbReference type="GO" id="GO:0007411">
    <property type="term" value="P:axon guidance"/>
    <property type="evidence" value="ECO:0000315"/>
    <property type="project" value="ZFIN"/>
</dbReference>
<feature type="transmembrane region" description="Helical" evidence="1">
    <location>
        <begin position="249"/>
        <end position="276"/>
    </location>
</feature>
<dbReference type="EMBL" id="CR759894">
    <property type="status" value="NOT_ANNOTATED_CDS"/>
    <property type="molecule type" value="Genomic_DNA"/>
</dbReference>
<dbReference type="SUPFAM" id="SSF48726">
    <property type="entry name" value="Immunoglobulin"/>
    <property type="match status" value="3"/>
</dbReference>
<reference evidence="4" key="6">
    <citation type="submission" date="2007-01" db="EMBL/GenBank/DDBJ databases">
        <authorList>
            <person name="Kimberley A."/>
        </authorList>
    </citation>
    <scope>NUCLEOTIDE SEQUENCE</scope>
</reference>
<dbReference type="GO" id="GO:0008045">
    <property type="term" value="P:motor neuron axon guidance"/>
    <property type="evidence" value="ECO:0000315"/>
    <property type="project" value="ZFIN"/>
</dbReference>
<dbReference type="GO" id="GO:0042802">
    <property type="term" value="F:identical protein binding"/>
    <property type="evidence" value="ECO:0000314"/>
    <property type="project" value="ZFIN"/>
</dbReference>
<dbReference type="FunFam" id="2.60.40.10:FF:000322">
    <property type="entry name" value="Muscle, skeletal receptor tyrosine protein kinase"/>
    <property type="match status" value="1"/>
</dbReference>
<dbReference type="GO" id="GO:0043113">
    <property type="term" value="P:receptor clustering"/>
    <property type="evidence" value="ECO:0000315"/>
    <property type="project" value="ZFIN"/>
</dbReference>
<keyword evidence="6" id="KW-1185">Reference proteome</keyword>
<keyword evidence="1" id="KW-1133">Transmembrane helix</keyword>
<keyword evidence="1" id="KW-0472">Membrane</keyword>